<dbReference type="Pfam" id="PF14541">
    <property type="entry name" value="TAXi_C"/>
    <property type="match status" value="1"/>
</dbReference>
<protein>
    <recommendedName>
        <fullName evidence="10">Peptidase A1 domain-containing protein</fullName>
    </recommendedName>
</protein>
<dbReference type="GO" id="GO:0005576">
    <property type="term" value="C:extracellular region"/>
    <property type="evidence" value="ECO:0007669"/>
    <property type="project" value="UniProtKB-SubCell"/>
</dbReference>
<name>A0AAV1VZN5_LUPLU</name>
<sequence>MAYVILLNPFFLFISLSIILLHLPVHQAVNGGFSVKLIRRNSTNALSQRLMDAAQTNSYAYLGQHLLELNIGTPPVKILGILDTGSDLIWAQCVPCSDCYKQINPLFDPTKSSTYTNIPCQSDKCHLLNAPTCSGENVCEYSYGYADSSVSRGALASETVTFKSSTGQPIRLNNIIFGCGHNNRGTFNDHEMGIIGISKGPTSLISQISSSFGGKKFSQCLVPFHTDVSISSKMSFGTGSEVVGDGVVSTPLVSGPIGTSYAYLYFVTLQGISVEDTRFQISNDPETLSKGNMLIDSGTPPTVLQQQLYDQVFNEVRKRVPMNPITDDPDLGTQLCYRTSTNLNAPIITMHFEGADIKLSPIQTFIPPKDGVFCLAFSNTSNRERGTLGNFAQANFLIGYDLEKDVVSFKPTDCTR</sequence>
<proteinExistence type="inferred from homology"/>
<dbReference type="Pfam" id="PF14543">
    <property type="entry name" value="TAXi_N"/>
    <property type="match status" value="1"/>
</dbReference>
<evidence type="ECO:0000256" key="8">
    <source>
        <dbReference type="ARBA" id="ARBA00023180"/>
    </source>
</evidence>
<feature type="chain" id="PRO_5043707461" description="Peptidase A1 domain-containing protein" evidence="9">
    <location>
        <begin position="29"/>
        <end position="416"/>
    </location>
</feature>
<feature type="domain" description="Peptidase A1" evidence="10">
    <location>
        <begin position="65"/>
        <end position="410"/>
    </location>
</feature>
<dbReference type="PROSITE" id="PS00141">
    <property type="entry name" value="ASP_PROTEASE"/>
    <property type="match status" value="1"/>
</dbReference>
<evidence type="ECO:0000256" key="2">
    <source>
        <dbReference type="ARBA" id="ARBA00007447"/>
    </source>
</evidence>
<evidence type="ECO:0000256" key="1">
    <source>
        <dbReference type="ARBA" id="ARBA00004613"/>
    </source>
</evidence>
<dbReference type="InterPro" id="IPR032861">
    <property type="entry name" value="TAXi_N"/>
</dbReference>
<comment type="subcellular location">
    <subcellularLocation>
        <location evidence="1">Secreted</location>
    </subcellularLocation>
</comment>
<dbReference type="PANTHER" id="PTHR47967">
    <property type="entry name" value="OS07G0603500 PROTEIN-RELATED"/>
    <property type="match status" value="1"/>
</dbReference>
<feature type="signal peptide" evidence="9">
    <location>
        <begin position="1"/>
        <end position="28"/>
    </location>
</feature>
<dbReference type="InterPro" id="IPR033121">
    <property type="entry name" value="PEPTIDASE_A1"/>
</dbReference>
<organism evidence="11 12">
    <name type="scientific">Lupinus luteus</name>
    <name type="common">European yellow lupine</name>
    <dbReference type="NCBI Taxonomy" id="3873"/>
    <lineage>
        <taxon>Eukaryota</taxon>
        <taxon>Viridiplantae</taxon>
        <taxon>Streptophyta</taxon>
        <taxon>Embryophyta</taxon>
        <taxon>Tracheophyta</taxon>
        <taxon>Spermatophyta</taxon>
        <taxon>Magnoliopsida</taxon>
        <taxon>eudicotyledons</taxon>
        <taxon>Gunneridae</taxon>
        <taxon>Pentapetalae</taxon>
        <taxon>rosids</taxon>
        <taxon>fabids</taxon>
        <taxon>Fabales</taxon>
        <taxon>Fabaceae</taxon>
        <taxon>Papilionoideae</taxon>
        <taxon>50 kb inversion clade</taxon>
        <taxon>genistoids sensu lato</taxon>
        <taxon>core genistoids</taxon>
        <taxon>Genisteae</taxon>
        <taxon>Lupinus</taxon>
    </lineage>
</organism>
<accession>A0AAV1VZN5</accession>
<dbReference type="InterPro" id="IPR051708">
    <property type="entry name" value="Plant_Aspart_Prot_A1"/>
</dbReference>
<dbReference type="PANTHER" id="PTHR47967:SF39">
    <property type="entry name" value="ASPARTYL PROTEASE FAMILY PROTEIN, PUTATIVE-RELATED"/>
    <property type="match status" value="1"/>
</dbReference>
<keyword evidence="4" id="KW-0645">Protease</keyword>
<dbReference type="FunFam" id="2.40.70.10:FF:000050">
    <property type="entry name" value="Aspartic proteinase CDR1"/>
    <property type="match status" value="1"/>
</dbReference>
<dbReference type="GO" id="GO:0006508">
    <property type="term" value="P:proteolysis"/>
    <property type="evidence" value="ECO:0007669"/>
    <property type="project" value="UniProtKB-KW"/>
</dbReference>
<keyword evidence="5 9" id="KW-0732">Signal</keyword>
<dbReference type="PROSITE" id="PS51767">
    <property type="entry name" value="PEPTIDASE_A1"/>
    <property type="match status" value="1"/>
</dbReference>
<dbReference type="InterPro" id="IPR032799">
    <property type="entry name" value="TAXi_C"/>
</dbReference>
<reference evidence="11 12" key="1">
    <citation type="submission" date="2024-03" db="EMBL/GenBank/DDBJ databases">
        <authorList>
            <person name="Martinez-Hernandez J."/>
        </authorList>
    </citation>
    <scope>NUCLEOTIDE SEQUENCE [LARGE SCALE GENOMIC DNA]</scope>
</reference>
<dbReference type="FunFam" id="2.40.70.10:FF:000016">
    <property type="entry name" value="Probable aspartic protease At2g35615"/>
    <property type="match status" value="1"/>
</dbReference>
<dbReference type="GO" id="GO:0004190">
    <property type="term" value="F:aspartic-type endopeptidase activity"/>
    <property type="evidence" value="ECO:0007669"/>
    <property type="project" value="UniProtKB-KW"/>
</dbReference>
<evidence type="ECO:0000259" key="10">
    <source>
        <dbReference type="PROSITE" id="PS51767"/>
    </source>
</evidence>
<dbReference type="EMBL" id="CAXHTB010000002">
    <property type="protein sequence ID" value="CAL0302480.1"/>
    <property type="molecule type" value="Genomic_DNA"/>
</dbReference>
<dbReference type="InterPro" id="IPR001969">
    <property type="entry name" value="Aspartic_peptidase_AS"/>
</dbReference>
<evidence type="ECO:0000256" key="3">
    <source>
        <dbReference type="ARBA" id="ARBA00022525"/>
    </source>
</evidence>
<evidence type="ECO:0000313" key="11">
    <source>
        <dbReference type="EMBL" id="CAL0302480.1"/>
    </source>
</evidence>
<evidence type="ECO:0000313" key="12">
    <source>
        <dbReference type="Proteomes" id="UP001497480"/>
    </source>
</evidence>
<evidence type="ECO:0000256" key="6">
    <source>
        <dbReference type="ARBA" id="ARBA00022750"/>
    </source>
</evidence>
<dbReference type="CDD" id="cd05476">
    <property type="entry name" value="pepsin_A_like_plant"/>
    <property type="match status" value="1"/>
</dbReference>
<dbReference type="InterPro" id="IPR021109">
    <property type="entry name" value="Peptidase_aspartic_dom_sf"/>
</dbReference>
<keyword evidence="7" id="KW-0378">Hydrolase</keyword>
<evidence type="ECO:0000256" key="7">
    <source>
        <dbReference type="ARBA" id="ARBA00022801"/>
    </source>
</evidence>
<keyword evidence="8" id="KW-0325">Glycoprotein</keyword>
<keyword evidence="3" id="KW-0964">Secreted</keyword>
<dbReference type="Gene3D" id="2.40.70.10">
    <property type="entry name" value="Acid Proteases"/>
    <property type="match status" value="2"/>
</dbReference>
<keyword evidence="6" id="KW-0064">Aspartyl protease</keyword>
<comment type="similarity">
    <text evidence="2">Belongs to the peptidase A1 family.</text>
</comment>
<dbReference type="AlphaFoldDB" id="A0AAV1VZN5"/>
<keyword evidence="12" id="KW-1185">Reference proteome</keyword>
<evidence type="ECO:0000256" key="9">
    <source>
        <dbReference type="SAM" id="SignalP"/>
    </source>
</evidence>
<evidence type="ECO:0000256" key="5">
    <source>
        <dbReference type="ARBA" id="ARBA00022729"/>
    </source>
</evidence>
<dbReference type="Proteomes" id="UP001497480">
    <property type="component" value="Unassembled WGS sequence"/>
</dbReference>
<gene>
    <name evidence="11" type="ORF">LLUT_LOCUS3540</name>
</gene>
<comment type="caution">
    <text evidence="11">The sequence shown here is derived from an EMBL/GenBank/DDBJ whole genome shotgun (WGS) entry which is preliminary data.</text>
</comment>
<dbReference type="InterPro" id="IPR034161">
    <property type="entry name" value="Pepsin-like_plant"/>
</dbReference>
<dbReference type="SUPFAM" id="SSF50630">
    <property type="entry name" value="Acid proteases"/>
    <property type="match status" value="1"/>
</dbReference>
<evidence type="ECO:0000256" key="4">
    <source>
        <dbReference type="ARBA" id="ARBA00022670"/>
    </source>
</evidence>